<dbReference type="Gene3D" id="2.40.10.10">
    <property type="entry name" value="Trypsin-like serine proteases"/>
    <property type="match status" value="1"/>
</dbReference>
<dbReference type="Proteomes" id="UP001500305">
    <property type="component" value="Unassembled WGS sequence"/>
</dbReference>
<name>A0ABN3DQ43_9ACTN</name>
<dbReference type="Gene3D" id="2.40.128.340">
    <property type="match status" value="2"/>
</dbReference>
<organism evidence="3 4">
    <name type="scientific">Kitasatospora cystarginea</name>
    <dbReference type="NCBI Taxonomy" id="58350"/>
    <lineage>
        <taxon>Bacteria</taxon>
        <taxon>Bacillati</taxon>
        <taxon>Actinomycetota</taxon>
        <taxon>Actinomycetes</taxon>
        <taxon>Kitasatosporales</taxon>
        <taxon>Streptomycetaceae</taxon>
        <taxon>Kitasatospora</taxon>
    </lineage>
</organism>
<dbReference type="InterPro" id="IPR001314">
    <property type="entry name" value="Peptidase_S1A"/>
</dbReference>
<dbReference type="Pfam" id="PF00089">
    <property type="entry name" value="Trypsin"/>
    <property type="match status" value="1"/>
</dbReference>
<reference evidence="3 4" key="1">
    <citation type="journal article" date="2019" name="Int. J. Syst. Evol. Microbiol.">
        <title>The Global Catalogue of Microorganisms (GCM) 10K type strain sequencing project: providing services to taxonomists for standard genome sequencing and annotation.</title>
        <authorList>
            <consortium name="The Broad Institute Genomics Platform"/>
            <consortium name="The Broad Institute Genome Sequencing Center for Infectious Disease"/>
            <person name="Wu L."/>
            <person name="Ma J."/>
        </authorList>
    </citation>
    <scope>NUCLEOTIDE SEQUENCE [LARGE SCALE GENOMIC DNA]</scope>
    <source>
        <strain evidence="3 4">JCM 7356</strain>
    </source>
</reference>
<comment type="caution">
    <text evidence="3">The sequence shown here is derived from an EMBL/GenBank/DDBJ whole genome shotgun (WGS) entry which is preliminary data.</text>
</comment>
<evidence type="ECO:0000256" key="1">
    <source>
        <dbReference type="ARBA" id="ARBA00022729"/>
    </source>
</evidence>
<dbReference type="SUPFAM" id="SSF69318">
    <property type="entry name" value="Integrin alpha N-terminal domain"/>
    <property type="match status" value="1"/>
</dbReference>
<evidence type="ECO:0000313" key="4">
    <source>
        <dbReference type="Proteomes" id="UP001500305"/>
    </source>
</evidence>
<evidence type="ECO:0000313" key="3">
    <source>
        <dbReference type="EMBL" id="GAA2237239.1"/>
    </source>
</evidence>
<sequence length="499" mass="51734">MSLPGSRPAWRTGLFTTAVTAGTLIAATAGSPAVAVSGDPAADSSYAFTTKLDIGGKRACSGALVAPQWVITAASCFIDDPRQGTTVSAGKPKDATTVTIGSQVRDAVELVPRTDRDLVMVRLVDPVTAITPLAVSAKAPSAGEELTVAGFGRTRTEWVPDKLHTATFTAGAVKATTVDLAAKSAGAAICKGDTGGPAWRTDNGKPALVAVNSRSWQGGCLGESETRTGAQDVRVDDIGDWIREVGNRGYPVLDANGRANFSETAAADFNKDGKADLVARDSTGSLFLWKHDSGDALKWPSFLSSGWNYTQTTAADFTGDGKADLVARDGNGDLYLWAGDGNGGFGRPVKLTGGWNYTQTTAADFTGDGKADLVARDGNGDLYLWAGDGNGGFGRPVKLTGGWNYTQTTAADFTGDGKADLVARDDNGDLYLWAGDGNGGFGRPVKLTGGWNYTQTTAADFTGDGKADLVARDDNGDLYLWAGDGNGGFGRPVKLTGGW</sequence>
<dbReference type="InterPro" id="IPR028994">
    <property type="entry name" value="Integrin_alpha_N"/>
</dbReference>
<dbReference type="InterPro" id="IPR013517">
    <property type="entry name" value="FG-GAP"/>
</dbReference>
<dbReference type="Pfam" id="PF13517">
    <property type="entry name" value="FG-GAP_3"/>
    <property type="match status" value="2"/>
</dbReference>
<dbReference type="SUPFAM" id="SSF50494">
    <property type="entry name" value="Trypsin-like serine proteases"/>
    <property type="match status" value="1"/>
</dbReference>
<dbReference type="EMBL" id="BAAATR010000005">
    <property type="protein sequence ID" value="GAA2237239.1"/>
    <property type="molecule type" value="Genomic_DNA"/>
</dbReference>
<evidence type="ECO:0000259" key="2">
    <source>
        <dbReference type="PROSITE" id="PS50240"/>
    </source>
</evidence>
<dbReference type="RefSeq" id="WP_344635689.1">
    <property type="nucleotide sequence ID" value="NZ_BAAATR010000005.1"/>
</dbReference>
<keyword evidence="1" id="KW-0732">Signal</keyword>
<dbReference type="PANTHER" id="PTHR44103:SF1">
    <property type="entry name" value="PROPROTEIN CONVERTASE P"/>
    <property type="match status" value="1"/>
</dbReference>
<feature type="domain" description="Peptidase S1" evidence="2">
    <location>
        <begin position="35"/>
        <end position="247"/>
    </location>
</feature>
<protein>
    <submittedName>
        <fullName evidence="3">Fusidic acid esterase FusH</fullName>
    </submittedName>
</protein>
<dbReference type="PRINTS" id="PR00722">
    <property type="entry name" value="CHYMOTRYPSIN"/>
</dbReference>
<dbReference type="SMART" id="SM00020">
    <property type="entry name" value="Tryp_SPc"/>
    <property type="match status" value="1"/>
</dbReference>
<proteinExistence type="predicted"/>
<gene>
    <name evidence="3" type="primary">fusH</name>
    <name evidence="3" type="ORF">GCM10010430_17790</name>
</gene>
<dbReference type="InterPro" id="IPR001254">
    <property type="entry name" value="Trypsin_dom"/>
</dbReference>
<dbReference type="InterPro" id="IPR009003">
    <property type="entry name" value="Peptidase_S1_PA"/>
</dbReference>
<dbReference type="PROSITE" id="PS50240">
    <property type="entry name" value="TRYPSIN_DOM"/>
    <property type="match status" value="1"/>
</dbReference>
<keyword evidence="4" id="KW-1185">Reference proteome</keyword>
<dbReference type="InterPro" id="IPR043504">
    <property type="entry name" value="Peptidase_S1_PA_chymotrypsin"/>
</dbReference>
<dbReference type="PANTHER" id="PTHR44103">
    <property type="entry name" value="PROPROTEIN CONVERTASE P"/>
    <property type="match status" value="1"/>
</dbReference>
<accession>A0ABN3DQ43</accession>